<name>A0A914L0D8_MELIC</name>
<protein>
    <submittedName>
        <fullName evidence="2">Uncharacterized protein</fullName>
    </submittedName>
</protein>
<proteinExistence type="predicted"/>
<keyword evidence="1" id="KW-1185">Reference proteome</keyword>
<dbReference type="Proteomes" id="UP000887563">
    <property type="component" value="Unplaced"/>
</dbReference>
<reference evidence="2" key="1">
    <citation type="submission" date="2022-11" db="UniProtKB">
        <authorList>
            <consortium name="WormBaseParasite"/>
        </authorList>
    </citation>
    <scope>IDENTIFICATION</scope>
</reference>
<evidence type="ECO:0000313" key="1">
    <source>
        <dbReference type="Proteomes" id="UP000887563"/>
    </source>
</evidence>
<dbReference type="WBParaSite" id="Minc3s00191g07176">
    <property type="protein sequence ID" value="Minc3s00191g07176"/>
    <property type="gene ID" value="Minc3s00191g07176"/>
</dbReference>
<organism evidence="1 2">
    <name type="scientific">Meloidogyne incognita</name>
    <name type="common">Southern root-knot nematode worm</name>
    <name type="synonym">Oxyuris incognita</name>
    <dbReference type="NCBI Taxonomy" id="6306"/>
    <lineage>
        <taxon>Eukaryota</taxon>
        <taxon>Metazoa</taxon>
        <taxon>Ecdysozoa</taxon>
        <taxon>Nematoda</taxon>
        <taxon>Chromadorea</taxon>
        <taxon>Rhabditida</taxon>
        <taxon>Tylenchina</taxon>
        <taxon>Tylenchomorpha</taxon>
        <taxon>Tylenchoidea</taxon>
        <taxon>Meloidogynidae</taxon>
        <taxon>Meloidogyninae</taxon>
        <taxon>Meloidogyne</taxon>
        <taxon>Meloidogyne incognita group</taxon>
    </lineage>
</organism>
<sequence length="78" mass="9001">MTKLMHSTTNTNLWSVLHTMVTLTLQNDLNFHHAAHHRLHESEHLHICLTREKFVQANRVIASIKTDIATSTLSFNKN</sequence>
<accession>A0A914L0D8</accession>
<evidence type="ECO:0000313" key="2">
    <source>
        <dbReference type="WBParaSite" id="Minc3s00191g07176"/>
    </source>
</evidence>
<dbReference type="AlphaFoldDB" id="A0A914L0D8"/>